<proteinExistence type="predicted"/>
<dbReference type="PANTHER" id="PTHR47032">
    <property type="entry name" value="UDP-D-XYLOSE:L-FUCOSE ALPHA-1,3-D-XYLOSYLTRANSFERASE-RELATED"/>
    <property type="match status" value="1"/>
</dbReference>
<gene>
    <name evidence="2" type="ORF">CYMTET_53474</name>
</gene>
<evidence type="ECO:0000313" key="2">
    <source>
        <dbReference type="EMBL" id="KAK3236382.1"/>
    </source>
</evidence>
<evidence type="ECO:0000313" key="3">
    <source>
        <dbReference type="Proteomes" id="UP001190700"/>
    </source>
</evidence>
<reference evidence="2 3" key="1">
    <citation type="journal article" date="2015" name="Genome Biol. Evol.">
        <title>Comparative Genomics of a Bacterivorous Green Alga Reveals Evolutionary Causalities and Consequences of Phago-Mixotrophic Mode of Nutrition.</title>
        <authorList>
            <person name="Burns J.A."/>
            <person name="Paasch A."/>
            <person name="Narechania A."/>
            <person name="Kim E."/>
        </authorList>
    </citation>
    <scope>NUCLEOTIDE SEQUENCE [LARGE SCALE GENOMIC DNA]</scope>
    <source>
        <strain evidence="2 3">PLY_AMNH</strain>
    </source>
</reference>
<accession>A0AAE0BIN9</accession>
<feature type="domain" description="Nucleotide-diphospho-sugar transferase" evidence="1">
    <location>
        <begin position="47"/>
        <end position="208"/>
    </location>
</feature>
<name>A0AAE0BIN9_9CHLO</name>
<organism evidence="2 3">
    <name type="scientific">Cymbomonas tetramitiformis</name>
    <dbReference type="NCBI Taxonomy" id="36881"/>
    <lineage>
        <taxon>Eukaryota</taxon>
        <taxon>Viridiplantae</taxon>
        <taxon>Chlorophyta</taxon>
        <taxon>Pyramimonadophyceae</taxon>
        <taxon>Pyramimonadales</taxon>
        <taxon>Pyramimonadaceae</taxon>
        <taxon>Cymbomonas</taxon>
    </lineage>
</organism>
<keyword evidence="3" id="KW-1185">Reference proteome</keyword>
<dbReference type="Pfam" id="PF03407">
    <property type="entry name" value="Nucleotid_trans"/>
    <property type="match status" value="1"/>
</dbReference>
<sequence>MEVGEGEIAVMRTAMRRGRECVTALGFSVGSRVVNGLLVPGVGFNDTIFIAVDEAAYKTAAAFGLTVLHPRHLAGMSRKMDGHLASQSSLFCILHQVVELGYHALLHDVDIAWMKDPFVPILHAPESINADIQSQLAPRWDAHGVLNSGFVLFRANPRTALYLRTMVELTPLMYWLHSDQVVYNSLLRHWRFRAMTLQIIKRGIFVDLHTDGEGKGGTLKSFVSNETRMVHVIRYDALAIAGPTSGPTDPPPSTRHLIRHNLFLASMFVIA</sequence>
<dbReference type="EMBL" id="LGRX02035067">
    <property type="protein sequence ID" value="KAK3236382.1"/>
    <property type="molecule type" value="Genomic_DNA"/>
</dbReference>
<protein>
    <recommendedName>
        <fullName evidence="1">Nucleotide-diphospho-sugar transferase domain-containing protein</fullName>
    </recommendedName>
</protein>
<dbReference type="InterPro" id="IPR052636">
    <property type="entry name" value="UDP-D-xylose:L-fucose_XylT"/>
</dbReference>
<comment type="caution">
    <text evidence="2">The sequence shown here is derived from an EMBL/GenBank/DDBJ whole genome shotgun (WGS) entry which is preliminary data.</text>
</comment>
<dbReference type="GO" id="GO:0016757">
    <property type="term" value="F:glycosyltransferase activity"/>
    <property type="evidence" value="ECO:0007669"/>
    <property type="project" value="TreeGrafter"/>
</dbReference>
<dbReference type="AlphaFoldDB" id="A0AAE0BIN9"/>
<dbReference type="InterPro" id="IPR005069">
    <property type="entry name" value="Nucl-diP-sugar_transferase"/>
</dbReference>
<dbReference type="GO" id="GO:0005794">
    <property type="term" value="C:Golgi apparatus"/>
    <property type="evidence" value="ECO:0007669"/>
    <property type="project" value="TreeGrafter"/>
</dbReference>
<evidence type="ECO:0000259" key="1">
    <source>
        <dbReference type="Pfam" id="PF03407"/>
    </source>
</evidence>
<dbReference type="PANTHER" id="PTHR47032:SF1">
    <property type="entry name" value="UDP-D-XYLOSE:L-FUCOSE ALPHA-1,3-D-XYLOSYLTRANSFERASE-RELATED"/>
    <property type="match status" value="1"/>
</dbReference>
<dbReference type="Proteomes" id="UP001190700">
    <property type="component" value="Unassembled WGS sequence"/>
</dbReference>